<evidence type="ECO:0000313" key="1">
    <source>
        <dbReference type="EMBL" id="WVZ86947.1"/>
    </source>
</evidence>
<gene>
    <name evidence="1" type="ORF">U9M48_033658</name>
</gene>
<protein>
    <submittedName>
        <fullName evidence="1">Uncharacterized protein</fullName>
    </submittedName>
</protein>
<reference evidence="1 2" key="1">
    <citation type="submission" date="2024-02" db="EMBL/GenBank/DDBJ databases">
        <title>High-quality chromosome-scale genome assembly of Pensacola bahiagrass (Paspalum notatum Flugge var. saurae).</title>
        <authorList>
            <person name="Vega J.M."/>
            <person name="Podio M."/>
            <person name="Orjuela J."/>
            <person name="Siena L.A."/>
            <person name="Pessino S.C."/>
            <person name="Combes M.C."/>
            <person name="Mariac C."/>
            <person name="Albertini E."/>
            <person name="Pupilli F."/>
            <person name="Ortiz J.P.A."/>
            <person name="Leblanc O."/>
        </authorList>
    </citation>
    <scope>NUCLEOTIDE SEQUENCE [LARGE SCALE GENOMIC DNA]</scope>
    <source>
        <strain evidence="1">R1</strain>
        <tissue evidence="1">Leaf</tissue>
    </source>
</reference>
<dbReference type="InterPro" id="IPR007750">
    <property type="entry name" value="DUF674"/>
</dbReference>
<dbReference type="PANTHER" id="PTHR33103">
    <property type="entry name" value="OS01G0153900 PROTEIN"/>
    <property type="match status" value="1"/>
</dbReference>
<dbReference type="AlphaFoldDB" id="A0AAQ3UAM6"/>
<organism evidence="1 2">
    <name type="scientific">Paspalum notatum var. saurae</name>
    <dbReference type="NCBI Taxonomy" id="547442"/>
    <lineage>
        <taxon>Eukaryota</taxon>
        <taxon>Viridiplantae</taxon>
        <taxon>Streptophyta</taxon>
        <taxon>Embryophyta</taxon>
        <taxon>Tracheophyta</taxon>
        <taxon>Spermatophyta</taxon>
        <taxon>Magnoliopsida</taxon>
        <taxon>Liliopsida</taxon>
        <taxon>Poales</taxon>
        <taxon>Poaceae</taxon>
        <taxon>PACMAD clade</taxon>
        <taxon>Panicoideae</taxon>
        <taxon>Andropogonodae</taxon>
        <taxon>Paspaleae</taxon>
        <taxon>Paspalinae</taxon>
        <taxon>Paspalum</taxon>
    </lineage>
</organism>
<dbReference type="Proteomes" id="UP001341281">
    <property type="component" value="Chromosome 07"/>
</dbReference>
<accession>A0AAQ3UAM6</accession>
<name>A0AAQ3UAM6_PASNO</name>
<dbReference type="EMBL" id="CP144751">
    <property type="protein sequence ID" value="WVZ86947.1"/>
    <property type="molecule type" value="Genomic_DNA"/>
</dbReference>
<dbReference type="Pfam" id="PF05056">
    <property type="entry name" value="DUF674"/>
    <property type="match status" value="1"/>
</dbReference>
<evidence type="ECO:0000313" key="2">
    <source>
        <dbReference type="Proteomes" id="UP001341281"/>
    </source>
</evidence>
<sequence>MERSEEPTIEIKLFVDMEKRRVLFAEADKDFVDVLFSWLTLPLGTIARLLGKQSQMGCLDHVYRSVDLRILARTTTKPRPARGCFFHHSTPPPATVVNSESTSMTPRKAQSISAGTKAVVLLVVAPLARFLTQPADAAKTCRTLGTGQRIMLALLLA</sequence>
<keyword evidence="2" id="KW-1185">Reference proteome</keyword>
<proteinExistence type="predicted"/>
<dbReference type="PANTHER" id="PTHR33103:SF27">
    <property type="entry name" value="OS04G0594700 PROTEIN"/>
    <property type="match status" value="1"/>
</dbReference>